<dbReference type="AlphaFoldDB" id="X0PGT4"/>
<sequence length="71" mass="8403">MNYAAFFNDLNQWIQENNKQAQLVGFDTMPYWNWVTHTTGELSKKYDDNWLVIKMLVGVLEYLDEVAGKQK</sequence>
<name>X0PGT4_9LACO</name>
<comment type="caution">
    <text evidence="1">The sequence shown here is derived from an EMBL/GenBank/DDBJ whole genome shotgun (WGS) entry which is preliminary data.</text>
</comment>
<proteinExistence type="predicted"/>
<dbReference type="Proteomes" id="UP000051236">
    <property type="component" value="Unassembled WGS sequence"/>
</dbReference>
<organism evidence="1 2">
    <name type="scientific">Agrilactobacillus composti DSM 18527 = JCM 14202</name>
    <dbReference type="NCBI Taxonomy" id="1423734"/>
    <lineage>
        <taxon>Bacteria</taxon>
        <taxon>Bacillati</taxon>
        <taxon>Bacillota</taxon>
        <taxon>Bacilli</taxon>
        <taxon>Lactobacillales</taxon>
        <taxon>Lactobacillaceae</taxon>
        <taxon>Agrilactobacillus</taxon>
    </lineage>
</organism>
<keyword evidence="2" id="KW-1185">Reference proteome</keyword>
<dbReference type="RefSeq" id="WP_035454813.1">
    <property type="nucleotide sequence ID" value="NZ_AZGA01000012.1"/>
</dbReference>
<dbReference type="eggNOG" id="ENOG5030AXH">
    <property type="taxonomic scope" value="Bacteria"/>
</dbReference>
<dbReference type="EMBL" id="AZGA01000012">
    <property type="protein sequence ID" value="KRM35625.1"/>
    <property type="molecule type" value="Genomic_DNA"/>
</dbReference>
<dbReference type="OrthoDB" id="2305864at2"/>
<dbReference type="PATRIC" id="fig|1423734.3.peg.940"/>
<accession>X0PGT4</accession>
<protein>
    <submittedName>
        <fullName evidence="1">Uncharacterized protein</fullName>
    </submittedName>
</protein>
<evidence type="ECO:0000313" key="2">
    <source>
        <dbReference type="Proteomes" id="UP000051236"/>
    </source>
</evidence>
<gene>
    <name evidence="1" type="ORF">FC83_GL000929</name>
</gene>
<evidence type="ECO:0000313" key="1">
    <source>
        <dbReference type="EMBL" id="KRM35625.1"/>
    </source>
</evidence>
<reference evidence="1 2" key="1">
    <citation type="journal article" date="2015" name="Genome Announc.">
        <title>Expanding the biotechnology potential of lactobacilli through comparative genomics of 213 strains and associated genera.</title>
        <authorList>
            <person name="Sun Z."/>
            <person name="Harris H.M."/>
            <person name="McCann A."/>
            <person name="Guo C."/>
            <person name="Argimon S."/>
            <person name="Zhang W."/>
            <person name="Yang X."/>
            <person name="Jeffery I.B."/>
            <person name="Cooney J.C."/>
            <person name="Kagawa T.F."/>
            <person name="Liu W."/>
            <person name="Song Y."/>
            <person name="Salvetti E."/>
            <person name="Wrobel A."/>
            <person name="Rasinkangas P."/>
            <person name="Parkhill J."/>
            <person name="Rea M.C."/>
            <person name="O'Sullivan O."/>
            <person name="Ritari J."/>
            <person name="Douillard F.P."/>
            <person name="Paul Ross R."/>
            <person name="Yang R."/>
            <person name="Briner A.E."/>
            <person name="Felis G.E."/>
            <person name="de Vos W.M."/>
            <person name="Barrangou R."/>
            <person name="Klaenhammer T.R."/>
            <person name="Caufield P.W."/>
            <person name="Cui Y."/>
            <person name="Zhang H."/>
            <person name="O'Toole P.W."/>
        </authorList>
    </citation>
    <scope>NUCLEOTIDE SEQUENCE [LARGE SCALE GENOMIC DNA]</scope>
    <source>
        <strain evidence="1 2">DSM 18527</strain>
    </source>
</reference>